<evidence type="ECO:0000313" key="2">
    <source>
        <dbReference type="Proteomes" id="UP000476030"/>
    </source>
</evidence>
<proteinExistence type="predicted"/>
<evidence type="ECO:0000313" key="1">
    <source>
        <dbReference type="EMBL" id="MZR29302.1"/>
    </source>
</evidence>
<protein>
    <submittedName>
        <fullName evidence="1">DUF1643 domain-containing protein</fullName>
    </submittedName>
</protein>
<keyword evidence="2" id="KW-1185">Reference proteome</keyword>
<organism evidence="1 2">
    <name type="scientific">Sneathiella litorea</name>
    <dbReference type="NCBI Taxonomy" id="2606216"/>
    <lineage>
        <taxon>Bacteria</taxon>
        <taxon>Pseudomonadati</taxon>
        <taxon>Pseudomonadota</taxon>
        <taxon>Alphaproteobacteria</taxon>
        <taxon>Sneathiellales</taxon>
        <taxon>Sneathiellaceae</taxon>
        <taxon>Sneathiella</taxon>
    </lineage>
</organism>
<dbReference type="Pfam" id="PF07799">
    <property type="entry name" value="DUF1643"/>
    <property type="match status" value="1"/>
</dbReference>
<dbReference type="InterPro" id="IPR012441">
    <property type="entry name" value="DUF1643"/>
</dbReference>
<comment type="caution">
    <text evidence="1">The sequence shown here is derived from an EMBL/GenBank/DDBJ whole genome shotgun (WGS) entry which is preliminary data.</text>
</comment>
<gene>
    <name evidence="1" type="ORF">GQE98_01510</name>
</gene>
<name>A0A6L8W480_9PROT</name>
<dbReference type="EMBL" id="WTUW01000001">
    <property type="protein sequence ID" value="MZR29302.1"/>
    <property type="molecule type" value="Genomic_DNA"/>
</dbReference>
<sequence length="165" mass="18714">MEPEFFGESGADFSPCGAYRYRLWRRWSDGPSVAFIMLNPSTADEFRNDPTIERCHRRAVDMGYGALEVVNIFAYRATDPRELKKCPHPVGPDNDIALLQTANSADMVICAWGGHGNHRGRHEEVQRLLKAHEITPHVLSLTQKGLPGHPLYLPYSRQPVPWTDF</sequence>
<accession>A0A6L8W480</accession>
<reference evidence="1 2" key="1">
    <citation type="submission" date="2019-12" db="EMBL/GenBank/DDBJ databases">
        <title>Snethiella sp. nov. sp. isolated from sea sand.</title>
        <authorList>
            <person name="Kim J."/>
            <person name="Jeong S.E."/>
            <person name="Jung H.S."/>
            <person name="Jeon C.O."/>
        </authorList>
    </citation>
    <scope>NUCLEOTIDE SEQUENCE [LARGE SCALE GENOMIC DNA]</scope>
    <source>
        <strain evidence="1 2">DP05</strain>
    </source>
</reference>
<dbReference type="AlphaFoldDB" id="A0A6L8W480"/>
<dbReference type="Proteomes" id="UP000476030">
    <property type="component" value="Unassembled WGS sequence"/>
</dbReference>